<keyword evidence="1" id="KW-0472">Membrane</keyword>
<evidence type="ECO:0000313" key="3">
    <source>
        <dbReference type="Proteomes" id="UP000250125"/>
    </source>
</evidence>
<reference evidence="2 3" key="1">
    <citation type="submission" date="2016-04" db="EMBL/GenBank/DDBJ databases">
        <title>Complete genome sequence of Thermococcus siculi type strain RG-20.</title>
        <authorList>
            <person name="Oger P.M."/>
        </authorList>
    </citation>
    <scope>NUCLEOTIDE SEQUENCE [LARGE SCALE GENOMIC DNA]</scope>
    <source>
        <strain evidence="2 3">RG-20</strain>
    </source>
</reference>
<dbReference type="AlphaFoldDB" id="A0A2Z2MMK1"/>
<keyword evidence="3" id="KW-1185">Reference proteome</keyword>
<dbReference type="GeneID" id="33318645"/>
<protein>
    <submittedName>
        <fullName evidence="2">Uncharacterized protein</fullName>
    </submittedName>
</protein>
<organism evidence="2 3">
    <name type="scientific">Thermococcus siculi</name>
    <dbReference type="NCBI Taxonomy" id="72803"/>
    <lineage>
        <taxon>Archaea</taxon>
        <taxon>Methanobacteriati</taxon>
        <taxon>Methanobacteriota</taxon>
        <taxon>Thermococci</taxon>
        <taxon>Thermococcales</taxon>
        <taxon>Thermococcaceae</taxon>
        <taxon>Thermococcus</taxon>
    </lineage>
</organism>
<evidence type="ECO:0000256" key="1">
    <source>
        <dbReference type="SAM" id="Phobius"/>
    </source>
</evidence>
<dbReference type="RefSeq" id="WP_088856838.1">
    <property type="nucleotide sequence ID" value="NZ_CP015103.1"/>
</dbReference>
<proteinExistence type="predicted"/>
<sequence>MGALDVLATIAGIAVIGIILLPFLPRSNVPGTAFLLVLALGLSIYALAQISELNDQLRVLREELEKVKGDESGGPEP</sequence>
<dbReference type="Proteomes" id="UP000250125">
    <property type="component" value="Chromosome"/>
</dbReference>
<evidence type="ECO:0000313" key="2">
    <source>
        <dbReference type="EMBL" id="ASJ09612.1"/>
    </source>
</evidence>
<keyword evidence="1" id="KW-0812">Transmembrane</keyword>
<accession>A0A2Z2MMK1</accession>
<gene>
    <name evidence="2" type="ORF">A3L11_10360</name>
</gene>
<dbReference type="EMBL" id="CP015103">
    <property type="protein sequence ID" value="ASJ09612.1"/>
    <property type="molecule type" value="Genomic_DNA"/>
</dbReference>
<name>A0A2Z2MMK1_9EURY</name>
<feature type="transmembrane region" description="Helical" evidence="1">
    <location>
        <begin position="31"/>
        <end position="50"/>
    </location>
</feature>
<keyword evidence="1" id="KW-1133">Transmembrane helix</keyword>
<feature type="transmembrane region" description="Helical" evidence="1">
    <location>
        <begin position="6"/>
        <end position="24"/>
    </location>
</feature>
<dbReference type="KEGG" id="tsl:A3L11_10360"/>